<organism evidence="2 3">
    <name type="scientific">Mycolicibacterium poriferae</name>
    <dbReference type="NCBI Taxonomy" id="39694"/>
    <lineage>
        <taxon>Bacteria</taxon>
        <taxon>Bacillati</taxon>
        <taxon>Actinomycetota</taxon>
        <taxon>Actinomycetes</taxon>
        <taxon>Mycobacteriales</taxon>
        <taxon>Mycobacteriaceae</taxon>
        <taxon>Mycolicibacterium</taxon>
    </lineage>
</organism>
<dbReference type="KEGG" id="mpof:MPOR_56750"/>
<dbReference type="AlphaFoldDB" id="A0A6N4VK01"/>
<feature type="region of interest" description="Disordered" evidence="1">
    <location>
        <begin position="44"/>
        <end position="89"/>
    </location>
</feature>
<gene>
    <name evidence="2" type="ORF">MPOR_56750</name>
</gene>
<dbReference type="EMBL" id="AP022571">
    <property type="protein sequence ID" value="BBX54649.1"/>
    <property type="molecule type" value="Genomic_DNA"/>
</dbReference>
<accession>A0A6N4VK01</accession>
<proteinExistence type="predicted"/>
<sequence length="122" mass="13440">MWTHIARQLRGRPRTEALTIAAVCYCLINDTVRAGIAADIAITEATDAGDEPPTLAAMPGRPRIGHRARPDPPRPHRHPPRHLTGTHPAGVRAGCGHRLVWCLPVRGRRRTRCDGGCRLRRA</sequence>
<keyword evidence="2" id="KW-0614">Plasmid</keyword>
<geneLocation type="plasmid" evidence="3">
    <name>pjcm12603 dna</name>
</geneLocation>
<protein>
    <submittedName>
        <fullName evidence="2">Uncharacterized protein</fullName>
    </submittedName>
</protein>
<evidence type="ECO:0000313" key="2">
    <source>
        <dbReference type="EMBL" id="BBX54649.1"/>
    </source>
</evidence>
<reference evidence="2 3" key="1">
    <citation type="journal article" date="2019" name="Emerg. Microbes Infect.">
        <title>Comprehensive subspecies identification of 175 nontuberculous mycobacteria species based on 7547 genomic profiles.</title>
        <authorList>
            <person name="Matsumoto Y."/>
            <person name="Kinjo T."/>
            <person name="Motooka D."/>
            <person name="Nabeya D."/>
            <person name="Jung N."/>
            <person name="Uechi K."/>
            <person name="Horii T."/>
            <person name="Iida T."/>
            <person name="Fujita J."/>
            <person name="Nakamura S."/>
        </authorList>
    </citation>
    <scope>NUCLEOTIDE SEQUENCE [LARGE SCALE GENOMIC DNA]</scope>
    <source>
        <strain evidence="2 3">JCM 12603</strain>
        <plasmid evidence="3">pjcm12603 dna</plasmid>
    </source>
</reference>
<evidence type="ECO:0000313" key="3">
    <source>
        <dbReference type="Proteomes" id="UP000466785"/>
    </source>
</evidence>
<name>A0A6N4VK01_9MYCO</name>
<keyword evidence="3" id="KW-1185">Reference proteome</keyword>
<dbReference type="Proteomes" id="UP000466785">
    <property type="component" value="Plasmid pJCM12603"/>
</dbReference>
<evidence type="ECO:0000256" key="1">
    <source>
        <dbReference type="SAM" id="MobiDB-lite"/>
    </source>
</evidence>